<dbReference type="Gene3D" id="3.40.50.300">
    <property type="entry name" value="P-loop containing nucleotide triphosphate hydrolases"/>
    <property type="match status" value="1"/>
</dbReference>
<feature type="domain" description="Sigma-54 factor interaction" evidence="5">
    <location>
        <begin position="321"/>
        <end position="550"/>
    </location>
</feature>
<evidence type="ECO:0000256" key="3">
    <source>
        <dbReference type="ARBA" id="ARBA00023015"/>
    </source>
</evidence>
<dbReference type="InterPro" id="IPR027417">
    <property type="entry name" value="P-loop_NTPase"/>
</dbReference>
<keyword evidence="2" id="KW-0067">ATP-binding</keyword>
<dbReference type="PANTHER" id="PTHR32071:SF57">
    <property type="entry name" value="C4-DICARBOXYLATE TRANSPORT TRANSCRIPTIONAL REGULATORY PROTEIN DCTD"/>
    <property type="match status" value="1"/>
</dbReference>
<dbReference type="SUPFAM" id="SSF46689">
    <property type="entry name" value="Homeodomain-like"/>
    <property type="match status" value="1"/>
</dbReference>
<dbReference type="PROSITE" id="PS00676">
    <property type="entry name" value="SIGMA54_INTERACT_2"/>
    <property type="match status" value="1"/>
</dbReference>
<dbReference type="SUPFAM" id="SSF55785">
    <property type="entry name" value="PYP-like sensor domain (PAS domain)"/>
    <property type="match status" value="1"/>
</dbReference>
<dbReference type="CDD" id="cd00009">
    <property type="entry name" value="AAA"/>
    <property type="match status" value="1"/>
</dbReference>
<evidence type="ECO:0000259" key="5">
    <source>
        <dbReference type="PROSITE" id="PS50045"/>
    </source>
</evidence>
<dbReference type="SMART" id="SM00382">
    <property type="entry name" value="AAA"/>
    <property type="match status" value="1"/>
</dbReference>
<accession>A0ABZ3J5N7</accession>
<proteinExistence type="predicted"/>
<dbReference type="Gene3D" id="3.40.50.10660">
    <property type="entry name" value="PrpR receptor domain-like"/>
    <property type="match status" value="1"/>
</dbReference>
<dbReference type="InterPro" id="IPR000014">
    <property type="entry name" value="PAS"/>
</dbReference>
<keyword evidence="7" id="KW-1185">Reference proteome</keyword>
<evidence type="ECO:0000256" key="2">
    <source>
        <dbReference type="ARBA" id="ARBA00022840"/>
    </source>
</evidence>
<sequence>MSKIVFLIPYKGLVAYTTEILAPKYPDIEVVLVNPRTAVPLVQQYIAQGVEIVAARPVTATAIRQANLGINVVTIPITSFDIIRAINTAKLQGKKIAVVAHSAMVLGIDFLAKELGVEIQHYCTECGQDYEAPILEAVANGAEVILGGVLAVTAAKRHNIPSSLIKIGDESIFQAAQEAMQIQTALENESAKRGFFNTVLDHTNQGIITIDVDHHITAFNPIAQKLTKTNKTNALGQPLEKILPQFTLLQTSSQKEIATHSIINVSGNKVMYNSVPIIINKKSFGAVISLQEIDKIQQMEAMIRKEIYARGHVAKFHFENIIGQSPAILNTIEMAKDFAATNSSILILGETGTGKEVFAQSIHNESSRAQGPFVAINCASLPAQLLESELFGYVGGAFTGANKEGKPGLFEVAHGGTIFLDELAEMDYVNQGRLLRVLQEKSVTRLGSYKVTPVDVRIIAATNKDLEVLISERKFRDDLYYRLNVLRLELPPLRMRQQDIPLFAKVFVDEFATNTGKRFSLTNDALKLLEAYSWPGNIRECRNLMERIAATAKTDTLNRSLLAPMLTPKQTTLPSRTPKEKRLIDEITKALHEAHGNYTVAADILGINRTTLYRRMQRLRIDY</sequence>
<evidence type="ECO:0000313" key="7">
    <source>
        <dbReference type="Proteomes" id="UP000216052"/>
    </source>
</evidence>
<dbReference type="Gene3D" id="3.40.50.2300">
    <property type="match status" value="1"/>
</dbReference>
<dbReference type="PROSITE" id="PS50045">
    <property type="entry name" value="SIGMA54_INTERACT_4"/>
    <property type="match status" value="1"/>
</dbReference>
<evidence type="ECO:0000256" key="1">
    <source>
        <dbReference type="ARBA" id="ARBA00022741"/>
    </source>
</evidence>
<dbReference type="Proteomes" id="UP000216052">
    <property type="component" value="Chromosome"/>
</dbReference>
<dbReference type="InterPro" id="IPR003593">
    <property type="entry name" value="AAA+_ATPase"/>
</dbReference>
<keyword evidence="1" id="KW-0547">Nucleotide-binding</keyword>
<dbReference type="InterPro" id="IPR009057">
    <property type="entry name" value="Homeodomain-like_sf"/>
</dbReference>
<dbReference type="SUPFAM" id="SSF159800">
    <property type="entry name" value="PrpR receptor domain-like"/>
    <property type="match status" value="1"/>
</dbReference>
<dbReference type="PRINTS" id="PR01590">
    <property type="entry name" value="HTHFIS"/>
</dbReference>
<gene>
    <name evidence="6" type="primary">norR_19</name>
    <name evidence="6" type="ORF">SPACI_038110</name>
</gene>
<protein>
    <submittedName>
        <fullName evidence="6">Anaerobic nitric oxide reductase transcription regulator NorR</fullName>
    </submittedName>
</protein>
<dbReference type="PANTHER" id="PTHR32071">
    <property type="entry name" value="TRANSCRIPTIONAL REGULATORY PROTEIN"/>
    <property type="match status" value="1"/>
</dbReference>
<dbReference type="InterPro" id="IPR035965">
    <property type="entry name" value="PAS-like_dom_sf"/>
</dbReference>
<evidence type="ECO:0000313" key="6">
    <source>
        <dbReference type="EMBL" id="XFO73704.1"/>
    </source>
</evidence>
<reference evidence="6" key="1">
    <citation type="submission" date="2024-05" db="EMBL/GenBank/DDBJ databases">
        <title>Isolation and characterization of Sporomusa carbonis sp. nov., a carboxydotrophic hydrogenogen in the genus of Sporomusa isolated from a charcoal burning pile.</title>
        <authorList>
            <person name="Boeer T."/>
            <person name="Rosenbaum F."/>
            <person name="Eysell L."/>
            <person name="Mueller V."/>
            <person name="Daniel R."/>
            <person name="Poehlein A."/>
        </authorList>
    </citation>
    <scope>NUCLEOTIDE SEQUENCE [LARGE SCALE GENOMIC DNA]</scope>
    <source>
        <strain evidence="6">DSM 3132</strain>
    </source>
</reference>
<dbReference type="Pfam" id="PF02954">
    <property type="entry name" value="HTH_8"/>
    <property type="match status" value="1"/>
</dbReference>
<dbReference type="SUPFAM" id="SSF52540">
    <property type="entry name" value="P-loop containing nucleoside triphosphate hydrolases"/>
    <property type="match status" value="1"/>
</dbReference>
<dbReference type="Pfam" id="PF00158">
    <property type="entry name" value="Sigma54_activat"/>
    <property type="match status" value="1"/>
</dbReference>
<dbReference type="InterPro" id="IPR025943">
    <property type="entry name" value="Sigma_54_int_dom_ATP-bd_2"/>
</dbReference>
<organism evidence="6 7">
    <name type="scientific">Sporomusa acidovorans (strain ATCC 49682 / DSM 3132 / Mol)</name>
    <dbReference type="NCBI Taxonomy" id="1123286"/>
    <lineage>
        <taxon>Bacteria</taxon>
        <taxon>Bacillati</taxon>
        <taxon>Bacillota</taxon>
        <taxon>Negativicutes</taxon>
        <taxon>Selenomonadales</taxon>
        <taxon>Sporomusaceae</taxon>
        <taxon>Sporomusa</taxon>
    </lineage>
</organism>
<keyword evidence="4" id="KW-0804">Transcription</keyword>
<dbReference type="Pfam" id="PF25601">
    <property type="entry name" value="AAA_lid_14"/>
    <property type="match status" value="1"/>
</dbReference>
<dbReference type="Gene3D" id="3.30.450.20">
    <property type="entry name" value="PAS domain"/>
    <property type="match status" value="1"/>
</dbReference>
<dbReference type="InterPro" id="IPR010524">
    <property type="entry name" value="Sig_transdc_resp-reg_PrpR_N"/>
</dbReference>
<dbReference type="InterPro" id="IPR002197">
    <property type="entry name" value="HTH_Fis"/>
</dbReference>
<evidence type="ECO:0000256" key="4">
    <source>
        <dbReference type="ARBA" id="ARBA00023163"/>
    </source>
</evidence>
<dbReference type="Gene3D" id="1.10.10.60">
    <property type="entry name" value="Homeodomain-like"/>
    <property type="match status" value="1"/>
</dbReference>
<dbReference type="InterPro" id="IPR025662">
    <property type="entry name" value="Sigma_54_int_dom_ATP-bd_1"/>
</dbReference>
<dbReference type="PROSITE" id="PS00675">
    <property type="entry name" value="SIGMA54_INTERACT_1"/>
    <property type="match status" value="1"/>
</dbReference>
<dbReference type="EMBL" id="CP155571">
    <property type="protein sequence ID" value="XFO73704.1"/>
    <property type="molecule type" value="Genomic_DNA"/>
</dbReference>
<dbReference type="Gene3D" id="1.10.8.60">
    <property type="match status" value="1"/>
</dbReference>
<name>A0ABZ3J5N7_SPOA4</name>
<dbReference type="InterPro" id="IPR058031">
    <property type="entry name" value="AAA_lid_NorR"/>
</dbReference>
<dbReference type="SMART" id="SM00091">
    <property type="entry name" value="PAS"/>
    <property type="match status" value="1"/>
</dbReference>
<keyword evidence="3" id="KW-0805">Transcription regulation</keyword>
<dbReference type="RefSeq" id="WP_093797614.1">
    <property type="nucleotide sequence ID" value="NZ_CP155571.1"/>
</dbReference>
<dbReference type="InterPro" id="IPR002078">
    <property type="entry name" value="Sigma_54_int"/>
</dbReference>
<dbReference type="Pfam" id="PF06506">
    <property type="entry name" value="PrpR_N"/>
    <property type="match status" value="1"/>
</dbReference>